<feature type="domain" description="AB hydrolase-1" evidence="1">
    <location>
        <begin position="24"/>
        <end position="254"/>
    </location>
</feature>
<dbReference type="GO" id="GO:0016787">
    <property type="term" value="F:hydrolase activity"/>
    <property type="evidence" value="ECO:0007669"/>
    <property type="project" value="UniProtKB-KW"/>
</dbReference>
<sequence>MTAPFVEIADGHRLFVRDWGRGAPVLLLAGWAMDSSVWADTMTGLNAQGLRTIAYDRRGHGRSSDPGSVDFDGLADDLAAVITQLDLSDLTVVAHSCAAGEVLRYIGRHGAERIGRIVMVGAQGPCLPAGPGNEQGIPRVAIEALMAELADNLRAWLDANIEPFAPGADQRTLDRLIAGVFACSRRVLLDLQREIVETDLREEAAALRVPVTLIHGDRDASAPLDLTGKRYAALIPGADLLVYEGIAHGVMVTHAARLARDIASIAARLRPLAA</sequence>
<comment type="caution">
    <text evidence="2">The sequence shown here is derived from an EMBL/GenBank/DDBJ whole genome shotgun (WGS) entry which is preliminary data.</text>
</comment>
<keyword evidence="3" id="KW-1185">Reference proteome</keyword>
<organism evidence="2 3">
    <name type="scientific">Labrys neptuniae</name>
    <dbReference type="NCBI Taxonomy" id="376174"/>
    <lineage>
        <taxon>Bacteria</taxon>
        <taxon>Pseudomonadati</taxon>
        <taxon>Pseudomonadota</taxon>
        <taxon>Alphaproteobacteria</taxon>
        <taxon>Hyphomicrobiales</taxon>
        <taxon>Xanthobacteraceae</taxon>
        <taxon>Labrys</taxon>
    </lineage>
</organism>
<reference evidence="2 3" key="1">
    <citation type="submission" date="2024-07" db="EMBL/GenBank/DDBJ databases">
        <title>Description of Labrys sedimenti sp. nov., isolated from a diclofenac-degrading enrichment culture.</title>
        <authorList>
            <person name="Tancsics A."/>
            <person name="Csepanyi A."/>
        </authorList>
    </citation>
    <scope>NUCLEOTIDE SEQUENCE [LARGE SCALE GENOMIC DNA]</scope>
    <source>
        <strain evidence="2 3">LMG 23578</strain>
    </source>
</reference>
<accession>A0ABV3PJ78</accession>
<evidence type="ECO:0000313" key="3">
    <source>
        <dbReference type="Proteomes" id="UP001555786"/>
    </source>
</evidence>
<dbReference type="Pfam" id="PF00561">
    <property type="entry name" value="Abhydrolase_1"/>
    <property type="match status" value="1"/>
</dbReference>
<dbReference type="InterPro" id="IPR050471">
    <property type="entry name" value="AB_hydrolase"/>
</dbReference>
<dbReference type="RefSeq" id="WP_367623660.1">
    <property type="nucleotide sequence ID" value="NZ_JBFNQD010000002.1"/>
</dbReference>
<evidence type="ECO:0000259" key="1">
    <source>
        <dbReference type="Pfam" id="PF00561"/>
    </source>
</evidence>
<dbReference type="PANTHER" id="PTHR43433:SF4">
    <property type="entry name" value="NON-HEME CHLOROPEROXIDASE-RELATED"/>
    <property type="match status" value="1"/>
</dbReference>
<dbReference type="InterPro" id="IPR000073">
    <property type="entry name" value="AB_hydrolase_1"/>
</dbReference>
<dbReference type="InterPro" id="IPR029058">
    <property type="entry name" value="AB_hydrolase_fold"/>
</dbReference>
<proteinExistence type="predicted"/>
<dbReference type="SUPFAM" id="SSF53474">
    <property type="entry name" value="alpha/beta-Hydrolases"/>
    <property type="match status" value="1"/>
</dbReference>
<dbReference type="EMBL" id="JBFNQD010000002">
    <property type="protein sequence ID" value="MEW9305690.1"/>
    <property type="molecule type" value="Genomic_DNA"/>
</dbReference>
<name>A0ABV3PJ78_9HYPH</name>
<dbReference type="Proteomes" id="UP001555786">
    <property type="component" value="Unassembled WGS sequence"/>
</dbReference>
<evidence type="ECO:0000313" key="2">
    <source>
        <dbReference type="EMBL" id="MEW9305690.1"/>
    </source>
</evidence>
<gene>
    <name evidence="2" type="ORF">ABXS05_09085</name>
</gene>
<dbReference type="Gene3D" id="3.40.50.1820">
    <property type="entry name" value="alpha/beta hydrolase"/>
    <property type="match status" value="1"/>
</dbReference>
<protein>
    <submittedName>
        <fullName evidence="2">Alpha/beta hydrolase</fullName>
    </submittedName>
</protein>
<keyword evidence="2" id="KW-0378">Hydrolase</keyword>
<dbReference type="PANTHER" id="PTHR43433">
    <property type="entry name" value="HYDROLASE, ALPHA/BETA FOLD FAMILY PROTEIN"/>
    <property type="match status" value="1"/>
</dbReference>